<evidence type="ECO:0000313" key="2">
    <source>
        <dbReference type="Proteomes" id="UP000075360"/>
    </source>
</evidence>
<dbReference type="Pfam" id="PF06676">
    <property type="entry name" value="DUF1178"/>
    <property type="match status" value="1"/>
</dbReference>
<dbReference type="EMBL" id="LHZU01000074">
    <property type="protein sequence ID" value="KXV61599.1"/>
    <property type="molecule type" value="Genomic_DNA"/>
</dbReference>
<evidence type="ECO:0000313" key="1">
    <source>
        <dbReference type="EMBL" id="KXV61599.1"/>
    </source>
</evidence>
<reference evidence="1 2" key="1">
    <citation type="submission" date="2015-06" db="EMBL/GenBank/DDBJ databases">
        <title>Improved classification and identification of acetic acid bacteria using matrix-assisted laser desorption/ionization time-of-flight mass spectrometry; Gluconobacter nephelii and Gluconobacter uchimurae are later heterotypic synonyms of Gluconobacter japonicus and Gluconobacter oxydans, respectively.</title>
        <authorList>
            <person name="Li L."/>
            <person name="Cleenwerck I."/>
            <person name="De Vuyst L."/>
            <person name="Vandamme P."/>
        </authorList>
    </citation>
    <scope>NUCLEOTIDE SEQUENCE [LARGE SCALE GENOMIC DNA]</scope>
    <source>
        <strain evidence="1 2">LMG 23690</strain>
    </source>
</reference>
<comment type="caution">
    <text evidence="1">The sequence shown here is derived from an EMBL/GenBank/DDBJ whole genome shotgun (WGS) entry which is preliminary data.</text>
</comment>
<accession>A0A149U8H7</accession>
<sequence>MICYRLQCENGHAFEGWYRDSATFVQLQQNGFLNCPECGTSDVRQALMAPAIAKGGKSGG</sequence>
<dbReference type="OrthoDB" id="9799894at2"/>
<protein>
    <recommendedName>
        <fullName evidence="3">DUF1178 family protein</fullName>
    </recommendedName>
</protein>
<dbReference type="InterPro" id="IPR009562">
    <property type="entry name" value="DUF1178"/>
</dbReference>
<dbReference type="Proteomes" id="UP000075360">
    <property type="component" value="Unassembled WGS sequence"/>
</dbReference>
<name>A0A149U8H7_9PROT</name>
<evidence type="ECO:0008006" key="3">
    <source>
        <dbReference type="Google" id="ProtNLM"/>
    </source>
</evidence>
<organism evidence="1 2">
    <name type="scientific">Acetobacter senegalensis</name>
    <dbReference type="NCBI Taxonomy" id="446692"/>
    <lineage>
        <taxon>Bacteria</taxon>
        <taxon>Pseudomonadati</taxon>
        <taxon>Pseudomonadota</taxon>
        <taxon>Alphaproteobacteria</taxon>
        <taxon>Acetobacterales</taxon>
        <taxon>Acetobacteraceae</taxon>
        <taxon>Acetobacter</taxon>
    </lineage>
</organism>
<dbReference type="AlphaFoldDB" id="A0A149U8H7"/>
<dbReference type="RefSeq" id="WP_156478880.1">
    <property type="nucleotide sequence ID" value="NZ_LHZU01000074.1"/>
</dbReference>
<feature type="non-terminal residue" evidence="1">
    <location>
        <position position="60"/>
    </location>
</feature>
<gene>
    <name evidence="1" type="ORF">AD948_01170</name>
</gene>
<proteinExistence type="predicted"/>